<proteinExistence type="predicted"/>
<evidence type="ECO:0000313" key="3">
    <source>
        <dbReference type="EMBL" id="VFQ91486.1"/>
    </source>
</evidence>
<keyword evidence="4" id="KW-1185">Reference proteome</keyword>
<feature type="transmembrane region" description="Helical" evidence="1">
    <location>
        <begin position="102"/>
        <end position="126"/>
    </location>
</feature>
<dbReference type="PANTHER" id="PTHR35718">
    <property type="entry name" value="EXPRESSED PROTEIN"/>
    <property type="match status" value="1"/>
</dbReference>
<keyword evidence="2" id="KW-0732">Signal</keyword>
<feature type="signal peptide" evidence="2">
    <location>
        <begin position="1"/>
        <end position="21"/>
    </location>
</feature>
<dbReference type="AlphaFoldDB" id="A0A484MTJ3"/>
<evidence type="ECO:0000313" key="4">
    <source>
        <dbReference type="Proteomes" id="UP000595140"/>
    </source>
</evidence>
<keyword evidence="1" id="KW-0812">Transmembrane</keyword>
<dbReference type="Proteomes" id="UP000595140">
    <property type="component" value="Unassembled WGS sequence"/>
</dbReference>
<feature type="chain" id="PRO_5019785504" description="Transmembrane protein" evidence="2">
    <location>
        <begin position="22"/>
        <end position="149"/>
    </location>
</feature>
<dbReference type="OrthoDB" id="1929763at2759"/>
<evidence type="ECO:0008006" key="5">
    <source>
        <dbReference type="Google" id="ProtNLM"/>
    </source>
</evidence>
<reference evidence="3 4" key="1">
    <citation type="submission" date="2018-04" db="EMBL/GenBank/DDBJ databases">
        <authorList>
            <person name="Vogel A."/>
        </authorList>
    </citation>
    <scope>NUCLEOTIDE SEQUENCE [LARGE SCALE GENOMIC DNA]</scope>
</reference>
<organism evidence="3 4">
    <name type="scientific">Cuscuta campestris</name>
    <dbReference type="NCBI Taxonomy" id="132261"/>
    <lineage>
        <taxon>Eukaryota</taxon>
        <taxon>Viridiplantae</taxon>
        <taxon>Streptophyta</taxon>
        <taxon>Embryophyta</taxon>
        <taxon>Tracheophyta</taxon>
        <taxon>Spermatophyta</taxon>
        <taxon>Magnoliopsida</taxon>
        <taxon>eudicotyledons</taxon>
        <taxon>Gunneridae</taxon>
        <taxon>Pentapetalae</taxon>
        <taxon>asterids</taxon>
        <taxon>lamiids</taxon>
        <taxon>Solanales</taxon>
        <taxon>Convolvulaceae</taxon>
        <taxon>Cuscuteae</taxon>
        <taxon>Cuscuta</taxon>
        <taxon>Cuscuta subgen. Grammica</taxon>
        <taxon>Cuscuta sect. Cleistogrammica</taxon>
    </lineage>
</organism>
<protein>
    <recommendedName>
        <fullName evidence="5">Transmembrane protein</fullName>
    </recommendedName>
</protein>
<accession>A0A484MTJ3</accession>
<sequence length="149" mass="15880">MASPYSIFFYALVLLPSTVTAEERSPHGVANAIPIAISPEAYAFFHPDTQRSHNSTTAREGLCNKNRSESECSPVPAASYVQSSLDHGSRSVNSGGRYMVGAGAWVLIGLAFAALLALSGVLFVMVKRVHSLNKENDAAMVKAKAKPEV</sequence>
<dbReference type="PANTHER" id="PTHR35718:SF1">
    <property type="entry name" value="EXPRESSED PROTEIN"/>
    <property type="match status" value="1"/>
</dbReference>
<dbReference type="EMBL" id="OOIL02004368">
    <property type="protein sequence ID" value="VFQ91486.1"/>
    <property type="molecule type" value="Genomic_DNA"/>
</dbReference>
<evidence type="ECO:0000256" key="1">
    <source>
        <dbReference type="SAM" id="Phobius"/>
    </source>
</evidence>
<keyword evidence="1" id="KW-0472">Membrane</keyword>
<name>A0A484MTJ3_9ASTE</name>
<evidence type="ECO:0000256" key="2">
    <source>
        <dbReference type="SAM" id="SignalP"/>
    </source>
</evidence>
<keyword evidence="1" id="KW-1133">Transmembrane helix</keyword>
<gene>
    <name evidence="3" type="ORF">CCAM_LOCUS33262</name>
</gene>